<dbReference type="KEGG" id="halt:IM660_04625"/>
<keyword evidence="4" id="KW-0472">Membrane</keyword>
<dbReference type="RefSeq" id="WP_193498236.1">
    <property type="nucleotide sequence ID" value="NZ_CP063169.1"/>
</dbReference>
<name>A0A7M1SVH2_9MICO</name>
<feature type="domain" description="P/Homo B" evidence="5">
    <location>
        <begin position="43"/>
        <end position="199"/>
    </location>
</feature>
<dbReference type="InterPro" id="IPR008979">
    <property type="entry name" value="Galactose-bd-like_sf"/>
</dbReference>
<feature type="region of interest" description="Disordered" evidence="3">
    <location>
        <begin position="927"/>
        <end position="975"/>
    </location>
</feature>
<dbReference type="InterPro" id="IPR002884">
    <property type="entry name" value="P_dom"/>
</dbReference>
<keyword evidence="4" id="KW-1133">Transmembrane helix</keyword>
<evidence type="ECO:0000256" key="4">
    <source>
        <dbReference type="SAM" id="Phobius"/>
    </source>
</evidence>
<dbReference type="GO" id="GO:0006508">
    <property type="term" value="P:proteolysis"/>
    <property type="evidence" value="ECO:0007669"/>
    <property type="project" value="UniProtKB-KW"/>
</dbReference>
<dbReference type="SUPFAM" id="SSF49785">
    <property type="entry name" value="Galactose-binding domain-like"/>
    <property type="match status" value="1"/>
</dbReference>
<dbReference type="NCBIfam" id="NF012211">
    <property type="entry name" value="tand_rpt_95"/>
    <property type="match status" value="2"/>
</dbReference>
<dbReference type="Gene3D" id="2.60.120.260">
    <property type="entry name" value="Galactose-binding domain-like"/>
    <property type="match status" value="2"/>
</dbReference>
<evidence type="ECO:0000256" key="1">
    <source>
        <dbReference type="ARBA" id="ARBA00022670"/>
    </source>
</evidence>
<evidence type="ECO:0000313" key="6">
    <source>
        <dbReference type="EMBL" id="QOR71580.1"/>
    </source>
</evidence>
<reference evidence="6 7" key="1">
    <citation type="submission" date="2020-10" db="EMBL/GenBank/DDBJ databases">
        <title>Haloactinobacterium sp. RN3S43, a bacterium isolated from saline soil.</title>
        <authorList>
            <person name="Sun J.-Q."/>
        </authorList>
    </citation>
    <scope>NUCLEOTIDE SEQUENCE [LARGE SCALE GENOMIC DNA]</scope>
    <source>
        <strain evidence="6 7">RN3S43</strain>
    </source>
</reference>
<dbReference type="Pfam" id="PF01483">
    <property type="entry name" value="P_proprotein"/>
    <property type="match status" value="1"/>
</dbReference>
<evidence type="ECO:0000256" key="2">
    <source>
        <dbReference type="ARBA" id="ARBA00022801"/>
    </source>
</evidence>
<feature type="compositionally biased region" description="Low complexity" evidence="3">
    <location>
        <begin position="1"/>
        <end position="14"/>
    </location>
</feature>
<dbReference type="GO" id="GO:0004252">
    <property type="term" value="F:serine-type endopeptidase activity"/>
    <property type="evidence" value="ECO:0007669"/>
    <property type="project" value="InterPro"/>
</dbReference>
<evidence type="ECO:0000313" key="7">
    <source>
        <dbReference type="Proteomes" id="UP000593758"/>
    </source>
</evidence>
<dbReference type="Gene3D" id="2.60.40.3440">
    <property type="match status" value="2"/>
</dbReference>
<dbReference type="InterPro" id="IPR040853">
    <property type="entry name" value="RapA2_cadherin-like"/>
</dbReference>
<dbReference type="Gene3D" id="2.60.40.2810">
    <property type="match status" value="1"/>
</dbReference>
<feature type="transmembrane region" description="Helical" evidence="4">
    <location>
        <begin position="976"/>
        <end position="996"/>
    </location>
</feature>
<dbReference type="EMBL" id="CP063169">
    <property type="protein sequence ID" value="QOR71580.1"/>
    <property type="molecule type" value="Genomic_DNA"/>
</dbReference>
<accession>A0A7M1SVH2</accession>
<dbReference type="PROSITE" id="PS51829">
    <property type="entry name" value="P_HOMO_B"/>
    <property type="match status" value="1"/>
</dbReference>
<proteinExistence type="predicted"/>
<protein>
    <submittedName>
        <fullName evidence="6">Tandem-95 repeat protein</fullName>
    </submittedName>
</protein>
<keyword evidence="2" id="KW-0378">Hydrolase</keyword>
<keyword evidence="1" id="KW-0645">Protease</keyword>
<keyword evidence="4" id="KW-0812">Transmembrane</keyword>
<gene>
    <name evidence="6" type="ORF">IM660_04625</name>
</gene>
<evidence type="ECO:0000259" key="5">
    <source>
        <dbReference type="PROSITE" id="PS51829"/>
    </source>
</evidence>
<organism evidence="6 7">
    <name type="scientific">Ruania alkalisoli</name>
    <dbReference type="NCBI Taxonomy" id="2779775"/>
    <lineage>
        <taxon>Bacteria</taxon>
        <taxon>Bacillati</taxon>
        <taxon>Actinomycetota</taxon>
        <taxon>Actinomycetes</taxon>
        <taxon>Micrococcales</taxon>
        <taxon>Ruaniaceae</taxon>
        <taxon>Ruania</taxon>
    </lineage>
</organism>
<keyword evidence="7" id="KW-1185">Reference proteome</keyword>
<dbReference type="Pfam" id="PF17803">
    <property type="entry name" value="Cadherin_4"/>
    <property type="match status" value="1"/>
</dbReference>
<sequence length="1008" mass="102566">MTRSVVPPSAPGSARSRRSRETLTVAATAALAGALLTAPASDAVAETVVSQSSAEGIALAGGAADSATVDVTGASGSIRSVEIRVSDLAHSNPGDLEMSLTSPAGTQIGLLGSCSGSFEVTELDLRFAAKGTPLTEYAFLHTAIQPIAPTACTGTLPTDLTALVDEDPNGTWTLTAQSAAATGSIESWTLDLVTGEAPRIAYTTGLDNPLVVDASASLLYHRPTLTAPFTVTAPPSHGSLSLDVSAGGFTYAPDAGYSGPDVFSGTDSDGTPFTVDLTVAPSGVEGGTTRIAASTTPFELGVGGSIGSSPTSTAIDVDGGAQVVAEAEITLVGFEHELLRHVMAAVETPDGTASTLTDNCGDDYSISGDITFADGGVPLPDGLTGTPGELTSGTYAPQRCIFPTSAQPGIGEITDVGFEPLMATPADGDWEFYLYDDGPGAEGTVAGWLLRLVTLDEGDVAPATDPAPHVFRTRPQTPLYVDGSSTSVAIDAPVEEIASIDDEATAGEVTFDDATGSFAYSPAEDFAGVDTFDIHTTDTMTTVVVVVDGVPGPNLRTYVADDGRGLSIPSSGSVEQSLTMTDPDNPHAPDLAPASIVDVSATLVGFEHSYPTDLIVTLQNGSRSVQLLRHCGRGGFEVEDRVIEFADGAPAAPSDVELGSGRFAPTVCLGESEEPGTAATFGEAFAGQNLVADGPWTLRVDDLWDYDDGAVSSWRVSVTTQIDLTVEDGRFMTPEDTELTMPLPGGLALLTSGTAAPEATYAVVSGPKQGTLDLEPDGSFIYTPEPDFWGTASFTATASAAGHTTAPATVTLDVLPVNDPPAATDAAFEVVAGEALEEDLTGHASDVDGDPLAFTVATPPEHGALELSEDGSFTYRSDEGFAGTDEFVFAVSDGVPAPSPSGSAAQAAEIEAVGAQARVIIEVLPAEAPSPSDPSPSDPADPDPTDSHPTGTGDHPDAPGTSTTGEVDLPSTGSPAFPMAALTALLLAAGASVLLVRRRSVLGSDVPD</sequence>
<feature type="region of interest" description="Disordered" evidence="3">
    <location>
        <begin position="1"/>
        <end position="20"/>
    </location>
</feature>
<dbReference type="Proteomes" id="UP000593758">
    <property type="component" value="Chromosome"/>
</dbReference>
<dbReference type="AlphaFoldDB" id="A0A7M1SVH2"/>
<evidence type="ECO:0000256" key="3">
    <source>
        <dbReference type="SAM" id="MobiDB-lite"/>
    </source>
</evidence>